<dbReference type="Pfam" id="PF00595">
    <property type="entry name" value="PDZ"/>
    <property type="match status" value="1"/>
</dbReference>
<evidence type="ECO:0000313" key="7">
    <source>
        <dbReference type="Proteomes" id="UP000001357"/>
    </source>
</evidence>
<dbReference type="EMBL" id="CH991543">
    <property type="protein sequence ID" value="EDQ92409.1"/>
    <property type="molecule type" value="Genomic_DNA"/>
</dbReference>
<dbReference type="InterPro" id="IPR001478">
    <property type="entry name" value="PDZ"/>
</dbReference>
<feature type="compositionally biased region" description="Basic and acidic residues" evidence="3">
    <location>
        <begin position="467"/>
        <end position="497"/>
    </location>
</feature>
<dbReference type="RefSeq" id="XP_001742171.1">
    <property type="nucleotide sequence ID" value="XM_001742119.1"/>
</dbReference>
<dbReference type="eggNOG" id="KOG3549">
    <property type="taxonomic scope" value="Eukaryota"/>
</dbReference>
<evidence type="ECO:0000259" key="4">
    <source>
        <dbReference type="PROSITE" id="PS50002"/>
    </source>
</evidence>
<dbReference type="STRING" id="81824.A9UPE9"/>
<dbReference type="PANTHER" id="PTHR19964">
    <property type="entry name" value="MULTIPLE PDZ DOMAIN PROTEIN"/>
    <property type="match status" value="1"/>
</dbReference>
<dbReference type="InParanoid" id="A9UPE9"/>
<dbReference type="InterPro" id="IPR036034">
    <property type="entry name" value="PDZ_sf"/>
</dbReference>
<evidence type="ECO:0000256" key="3">
    <source>
        <dbReference type="SAM" id="MobiDB-lite"/>
    </source>
</evidence>
<feature type="compositionally biased region" description="Basic residues" evidence="3">
    <location>
        <begin position="498"/>
        <end position="510"/>
    </location>
</feature>
<evidence type="ECO:0000256" key="1">
    <source>
        <dbReference type="ARBA" id="ARBA00022443"/>
    </source>
</evidence>
<sequence length="545" mass="59599">MADLALEDGVVEVELDRDPELGFGFSIAGGVYDDHGQSVPVVISKVKEGGPADRSGKFVVGSRVVSINGNKTDGVMHDVVVNLLRLAGTHLKLRLKETRIDWSIAAAPTAGASAHLPVRNDAAARIHLPVAFERVQMLYNFNGRSNDELVVKKGDIIHVQGRSADGWCTGECQRTGQSGLFPATYAMRLRHDPRVIESIYSDLETYQSLGSVSGSDSLYEHLPEEQQLSPSPQASHTDYGVSLAATPDLSDGDGHYSRVPARRSTAAGNHIDVLYASVDRKALVVNGDVYSAVQRGGDDPVYSRLSAADEEHYASLSRHRRSISIRPDDAPYAHFPGDKAEVLYEGLPEEKIVTSNDAPPIPERRYDVEEMMKPMIELTIDEGAPTDAEDYEQLPNDLPRAQAQEDLYEDLPELTSEAKPAAPALPDRPSARGSSPLPPPSQDPSPSSGSDFPPPEALNKSAQRSLRKQEEKDRKQKEKERKKAEKQYNKELKLLERQRRKTERQARKRQGKPDRPSVDSTASGAMTPSSSATSNRGTPIPPPSP</sequence>
<accession>A9UPE9</accession>
<dbReference type="CDD" id="cd00174">
    <property type="entry name" value="SH3"/>
    <property type="match status" value="1"/>
</dbReference>
<dbReference type="SMART" id="SM00326">
    <property type="entry name" value="SH3"/>
    <property type="match status" value="1"/>
</dbReference>
<dbReference type="InterPro" id="IPR036028">
    <property type="entry name" value="SH3-like_dom_sf"/>
</dbReference>
<dbReference type="CDD" id="cd00136">
    <property type="entry name" value="PDZ_canonical"/>
    <property type="match status" value="1"/>
</dbReference>
<protein>
    <submittedName>
        <fullName evidence="6">Uncharacterized protein</fullName>
    </submittedName>
</protein>
<dbReference type="Gene3D" id="2.30.30.40">
    <property type="entry name" value="SH3 Domains"/>
    <property type="match status" value="1"/>
</dbReference>
<dbReference type="GeneID" id="5887950"/>
<dbReference type="SMR" id="A9UPE9"/>
<feature type="domain" description="SH3" evidence="4">
    <location>
        <begin position="130"/>
        <end position="191"/>
    </location>
</feature>
<dbReference type="OMA" id="KETRIDW"/>
<evidence type="ECO:0000313" key="6">
    <source>
        <dbReference type="EMBL" id="EDQ92409.1"/>
    </source>
</evidence>
<dbReference type="PANTHER" id="PTHR19964:SF92">
    <property type="entry name" value="PATJ HOMOLOG"/>
    <property type="match status" value="1"/>
</dbReference>
<keyword evidence="1 2" id="KW-0728">SH3 domain</keyword>
<feature type="domain" description="PDZ" evidence="5">
    <location>
        <begin position="12"/>
        <end position="99"/>
    </location>
</feature>
<dbReference type="Proteomes" id="UP000001357">
    <property type="component" value="Unassembled WGS sequence"/>
</dbReference>
<dbReference type="PROSITE" id="PS50002">
    <property type="entry name" value="SH3"/>
    <property type="match status" value="1"/>
</dbReference>
<keyword evidence="7" id="KW-1185">Reference proteome</keyword>
<evidence type="ECO:0000256" key="2">
    <source>
        <dbReference type="PROSITE-ProRule" id="PRU00192"/>
    </source>
</evidence>
<proteinExistence type="predicted"/>
<name>A9UPE9_MONBE</name>
<dbReference type="SUPFAM" id="SSF50156">
    <property type="entry name" value="PDZ domain-like"/>
    <property type="match status" value="1"/>
</dbReference>
<gene>
    <name evidence="6" type="ORF">MONBRDRAFT_35489</name>
</gene>
<dbReference type="SUPFAM" id="SSF50044">
    <property type="entry name" value="SH3-domain"/>
    <property type="match status" value="1"/>
</dbReference>
<evidence type="ECO:0000259" key="5">
    <source>
        <dbReference type="PROSITE" id="PS50106"/>
    </source>
</evidence>
<feature type="region of interest" description="Disordered" evidence="3">
    <location>
        <begin position="420"/>
        <end position="545"/>
    </location>
</feature>
<dbReference type="Pfam" id="PF00018">
    <property type="entry name" value="SH3_1"/>
    <property type="match status" value="1"/>
</dbReference>
<organism evidence="6 7">
    <name type="scientific">Monosiga brevicollis</name>
    <name type="common">Choanoflagellate</name>
    <dbReference type="NCBI Taxonomy" id="81824"/>
    <lineage>
        <taxon>Eukaryota</taxon>
        <taxon>Choanoflagellata</taxon>
        <taxon>Craspedida</taxon>
        <taxon>Salpingoecidae</taxon>
        <taxon>Monosiga</taxon>
    </lineage>
</organism>
<dbReference type="PROSITE" id="PS50106">
    <property type="entry name" value="PDZ"/>
    <property type="match status" value="1"/>
</dbReference>
<dbReference type="Gene3D" id="2.30.42.10">
    <property type="match status" value="1"/>
</dbReference>
<dbReference type="AlphaFoldDB" id="A9UPE9"/>
<reference evidence="6 7" key="1">
    <citation type="journal article" date="2008" name="Nature">
        <title>The genome of the choanoflagellate Monosiga brevicollis and the origin of metazoans.</title>
        <authorList>
            <consortium name="JGI Sequencing"/>
            <person name="King N."/>
            <person name="Westbrook M.J."/>
            <person name="Young S.L."/>
            <person name="Kuo A."/>
            <person name="Abedin M."/>
            <person name="Chapman J."/>
            <person name="Fairclough S."/>
            <person name="Hellsten U."/>
            <person name="Isogai Y."/>
            <person name="Letunic I."/>
            <person name="Marr M."/>
            <person name="Pincus D."/>
            <person name="Putnam N."/>
            <person name="Rokas A."/>
            <person name="Wright K.J."/>
            <person name="Zuzow R."/>
            <person name="Dirks W."/>
            <person name="Good M."/>
            <person name="Goodstein D."/>
            <person name="Lemons D."/>
            <person name="Li W."/>
            <person name="Lyons J.B."/>
            <person name="Morris A."/>
            <person name="Nichols S."/>
            <person name="Richter D.J."/>
            <person name="Salamov A."/>
            <person name="Bork P."/>
            <person name="Lim W.A."/>
            <person name="Manning G."/>
            <person name="Miller W.T."/>
            <person name="McGinnis W."/>
            <person name="Shapiro H."/>
            <person name="Tjian R."/>
            <person name="Grigoriev I.V."/>
            <person name="Rokhsar D."/>
        </authorList>
    </citation>
    <scope>NUCLEOTIDE SEQUENCE [LARGE SCALE GENOMIC DNA]</scope>
    <source>
        <strain evidence="7">MX1 / ATCC 50154</strain>
    </source>
</reference>
<feature type="region of interest" description="Disordered" evidence="3">
    <location>
        <begin position="223"/>
        <end position="261"/>
    </location>
</feature>
<feature type="compositionally biased region" description="Polar residues" evidence="3">
    <location>
        <begin position="518"/>
        <end position="537"/>
    </location>
</feature>
<dbReference type="SMART" id="SM00228">
    <property type="entry name" value="PDZ"/>
    <property type="match status" value="1"/>
</dbReference>
<dbReference type="KEGG" id="mbr:MONBRDRAFT_35489"/>
<feature type="compositionally biased region" description="Polar residues" evidence="3">
    <location>
        <begin position="226"/>
        <end position="236"/>
    </location>
</feature>
<dbReference type="InterPro" id="IPR001452">
    <property type="entry name" value="SH3_domain"/>
</dbReference>
<dbReference type="InterPro" id="IPR051342">
    <property type="entry name" value="PDZ_scaffold"/>
</dbReference>